<evidence type="ECO:0000256" key="5">
    <source>
        <dbReference type="ARBA" id="ARBA00022840"/>
    </source>
</evidence>
<dbReference type="GO" id="GO:0008776">
    <property type="term" value="F:acetate kinase activity"/>
    <property type="evidence" value="ECO:0007669"/>
    <property type="project" value="UniProtKB-UniRule"/>
</dbReference>
<feature type="binding site" evidence="6">
    <location>
        <position position="14"/>
    </location>
    <ligand>
        <name>ATP</name>
        <dbReference type="ChEBI" id="CHEBI:30616"/>
    </ligand>
</feature>
<dbReference type="Gene3D" id="3.30.420.40">
    <property type="match status" value="2"/>
</dbReference>
<keyword evidence="2 6" id="KW-0808">Transferase</keyword>
<dbReference type="UniPathway" id="UPA00340">
    <property type="reaction ID" value="UER00458"/>
</dbReference>
<dbReference type="HAMAP" id="MF_00020">
    <property type="entry name" value="Acetate_kinase"/>
    <property type="match status" value="1"/>
</dbReference>
<feature type="binding site" evidence="6">
    <location>
        <position position="376"/>
    </location>
    <ligand>
        <name>Mg(2+)</name>
        <dbReference type="ChEBI" id="CHEBI:18420"/>
    </ligand>
</feature>
<dbReference type="InterPro" id="IPR000890">
    <property type="entry name" value="Aliphatic_acid_kin_short-chain"/>
</dbReference>
<sequence length="395" mass="42591">MHVLSVNSGSSSLKFAMYDAGDDFRRLFSGRVEAIGTEHAVMSITAAGGEVLLDQHCSKGDHQSASGSVFEWIKKSDVPDPDTLGHRIVHGGPRFSCPEILTESVLTELGGFVPYAPQHLPQALETVELSAAAFPHALQVACFDTAFHRSMPDEARLYPLPSSVRRQGIERYGFHGLSYQYLMKELQHIAGRDVAHGRVLLAHLGHGASMAAVCNGRSVDTTMGFSPAGGFMMSTRSGDLDPGVLLFLLEKEHLDTDGLRQMVNRHSGMLGISGSSGDMRTLLDVSEHDERAALAVRQFCYQASKAAGALTVSMGGIDTLVFSGGIGEHSSAVREMICNRLGFLGIAVDPDRNRQHLPLISSESSRVEVRVIPTDEELMIARLAGGMFSSGQRSQ</sequence>
<accession>A0A831SMV9</accession>
<name>A0A831SMV9_PROAE</name>
<comment type="caution">
    <text evidence="8">The sequence shown here is derived from an EMBL/GenBank/DDBJ whole genome shotgun (WGS) entry which is preliminary data.</text>
</comment>
<reference evidence="8" key="1">
    <citation type="journal article" date="2020" name="mSystems">
        <title>Genome- and Community-Level Interaction Insights into Carbon Utilization and Element Cycling Functions of Hydrothermarchaeota in Hydrothermal Sediment.</title>
        <authorList>
            <person name="Zhou Z."/>
            <person name="Liu Y."/>
            <person name="Xu W."/>
            <person name="Pan J."/>
            <person name="Luo Z.H."/>
            <person name="Li M."/>
        </authorList>
    </citation>
    <scope>NUCLEOTIDE SEQUENCE [LARGE SCALE GENOMIC DNA]</scope>
    <source>
        <strain evidence="8">SpSt-1181</strain>
    </source>
</reference>
<dbReference type="InterPro" id="IPR043129">
    <property type="entry name" value="ATPase_NBD"/>
</dbReference>
<dbReference type="PANTHER" id="PTHR21060:SF15">
    <property type="entry name" value="ACETATE KINASE-RELATED"/>
    <property type="match status" value="1"/>
</dbReference>
<dbReference type="PRINTS" id="PR00471">
    <property type="entry name" value="ACETATEKNASE"/>
</dbReference>
<dbReference type="GO" id="GO:0005737">
    <property type="term" value="C:cytoplasm"/>
    <property type="evidence" value="ECO:0007669"/>
    <property type="project" value="UniProtKB-SubCell"/>
</dbReference>
<evidence type="ECO:0000313" key="8">
    <source>
        <dbReference type="EMBL" id="HED31392.1"/>
    </source>
</evidence>
<dbReference type="InterPro" id="IPR004372">
    <property type="entry name" value="Ac/propionate_kinase"/>
</dbReference>
<dbReference type="AlphaFoldDB" id="A0A831SMV9"/>
<dbReference type="SUPFAM" id="SSF53067">
    <property type="entry name" value="Actin-like ATPase domain"/>
    <property type="match status" value="2"/>
</dbReference>
<keyword evidence="3 6" id="KW-0547">Nucleotide-binding</keyword>
<feature type="site" description="Transition state stabilizer" evidence="6">
    <location>
        <position position="175"/>
    </location>
</feature>
<evidence type="ECO:0000256" key="3">
    <source>
        <dbReference type="ARBA" id="ARBA00022741"/>
    </source>
</evidence>
<dbReference type="InterPro" id="IPR023865">
    <property type="entry name" value="Aliphatic_acid_kinase_CS"/>
</dbReference>
<keyword evidence="6" id="KW-0963">Cytoplasm</keyword>
<evidence type="ECO:0000256" key="6">
    <source>
        <dbReference type="HAMAP-Rule" id="MF_00020"/>
    </source>
</evidence>
<comment type="similarity">
    <text evidence="1 6 7">Belongs to the acetokinase family.</text>
</comment>
<feature type="binding site" evidence="6">
    <location>
        <begin position="203"/>
        <end position="207"/>
    </location>
    <ligand>
        <name>ATP</name>
        <dbReference type="ChEBI" id="CHEBI:30616"/>
    </ligand>
</feature>
<evidence type="ECO:0000256" key="7">
    <source>
        <dbReference type="RuleBase" id="RU003835"/>
    </source>
</evidence>
<evidence type="ECO:0000256" key="4">
    <source>
        <dbReference type="ARBA" id="ARBA00022777"/>
    </source>
</evidence>
<protein>
    <recommendedName>
        <fullName evidence="6">Acetate kinase</fullName>
        <ecNumber evidence="6">2.7.2.1</ecNumber>
    </recommendedName>
    <alternativeName>
        <fullName evidence="6">Acetokinase</fullName>
    </alternativeName>
</protein>
<dbReference type="PROSITE" id="PS01075">
    <property type="entry name" value="ACETATE_KINASE_1"/>
    <property type="match status" value="1"/>
</dbReference>
<dbReference type="PROSITE" id="PS01076">
    <property type="entry name" value="ACETATE_KINASE_2"/>
    <property type="match status" value="1"/>
</dbReference>
<dbReference type="PANTHER" id="PTHR21060">
    <property type="entry name" value="ACETATE KINASE"/>
    <property type="match status" value="1"/>
</dbReference>
<dbReference type="NCBIfam" id="TIGR00016">
    <property type="entry name" value="ackA"/>
    <property type="match status" value="1"/>
</dbReference>
<dbReference type="GO" id="GO:0006085">
    <property type="term" value="P:acetyl-CoA biosynthetic process"/>
    <property type="evidence" value="ECO:0007669"/>
    <property type="project" value="UniProtKB-UniRule"/>
</dbReference>
<dbReference type="EMBL" id="DSBW01000152">
    <property type="protein sequence ID" value="HED31392.1"/>
    <property type="molecule type" value="Genomic_DNA"/>
</dbReference>
<dbReference type="GO" id="GO:0005524">
    <property type="term" value="F:ATP binding"/>
    <property type="evidence" value="ECO:0007669"/>
    <property type="project" value="UniProtKB-KW"/>
</dbReference>
<feature type="active site" description="Proton donor/acceptor" evidence="6">
    <location>
        <position position="144"/>
    </location>
</feature>
<feature type="binding site" evidence="6">
    <location>
        <position position="7"/>
    </location>
    <ligand>
        <name>Mg(2+)</name>
        <dbReference type="ChEBI" id="CHEBI:18420"/>
    </ligand>
</feature>
<feature type="site" description="Transition state stabilizer" evidence="6">
    <location>
        <position position="236"/>
    </location>
</feature>
<comment type="function">
    <text evidence="6">Catalyzes the formation of acetyl phosphate from acetate and ATP. Can also catalyze the reverse reaction.</text>
</comment>
<proteinExistence type="inferred from homology"/>
<keyword evidence="6" id="KW-0460">Magnesium</keyword>
<dbReference type="EC" id="2.7.2.1" evidence="6"/>
<comment type="cofactor">
    <cofactor evidence="6">
        <name>Mg(2+)</name>
        <dbReference type="ChEBI" id="CHEBI:18420"/>
    </cofactor>
    <cofactor evidence="6">
        <name>Mn(2+)</name>
        <dbReference type="ChEBI" id="CHEBI:29035"/>
    </cofactor>
    <text evidence="6">Mg(2+). Can also accept Mn(2+).</text>
</comment>
<gene>
    <name evidence="6" type="primary">ackA</name>
    <name evidence="8" type="ORF">ENN50_06895</name>
</gene>
<dbReference type="GO" id="GO:0000287">
    <property type="term" value="F:magnesium ion binding"/>
    <property type="evidence" value="ECO:0007669"/>
    <property type="project" value="UniProtKB-UniRule"/>
</dbReference>
<comment type="subunit">
    <text evidence="6">Homodimer.</text>
</comment>
<dbReference type="GO" id="GO:0006083">
    <property type="term" value="P:acetate metabolic process"/>
    <property type="evidence" value="ECO:0007669"/>
    <property type="project" value="TreeGrafter"/>
</dbReference>
<comment type="pathway">
    <text evidence="6">Metabolic intermediate biosynthesis; acetyl-CoA biosynthesis; acetyl-CoA from acetate: step 1/2.</text>
</comment>
<dbReference type="Proteomes" id="UP000886335">
    <property type="component" value="Unassembled WGS sequence"/>
</dbReference>
<evidence type="ECO:0000256" key="2">
    <source>
        <dbReference type="ARBA" id="ARBA00022679"/>
    </source>
</evidence>
<dbReference type="PIRSF" id="PIRSF000722">
    <property type="entry name" value="Acetate_prop_kin"/>
    <property type="match status" value="1"/>
</dbReference>
<comment type="subcellular location">
    <subcellularLocation>
        <location evidence="6">Cytoplasm</location>
    </subcellularLocation>
</comment>
<feature type="binding site" evidence="6">
    <location>
        <begin position="278"/>
        <end position="280"/>
    </location>
    <ligand>
        <name>ATP</name>
        <dbReference type="ChEBI" id="CHEBI:30616"/>
    </ligand>
</feature>
<feature type="binding site" evidence="6">
    <location>
        <begin position="325"/>
        <end position="329"/>
    </location>
    <ligand>
        <name>ATP</name>
        <dbReference type="ChEBI" id="CHEBI:30616"/>
    </ligand>
</feature>
<evidence type="ECO:0000256" key="1">
    <source>
        <dbReference type="ARBA" id="ARBA00008748"/>
    </source>
</evidence>
<feature type="binding site" evidence="6">
    <location>
        <position position="87"/>
    </location>
    <ligand>
        <name>substrate</name>
    </ligand>
</feature>
<dbReference type="Pfam" id="PF00871">
    <property type="entry name" value="Acetate_kinase"/>
    <property type="match status" value="1"/>
</dbReference>
<organism evidence="8">
    <name type="scientific">Prosthecochloris aestuarii</name>
    <dbReference type="NCBI Taxonomy" id="1102"/>
    <lineage>
        <taxon>Bacteria</taxon>
        <taxon>Pseudomonadati</taxon>
        <taxon>Chlorobiota</taxon>
        <taxon>Chlorobiia</taxon>
        <taxon>Chlorobiales</taxon>
        <taxon>Chlorobiaceae</taxon>
        <taxon>Prosthecochloris</taxon>
    </lineage>
</organism>
<comment type="catalytic activity">
    <reaction evidence="6">
        <text>acetate + ATP = acetyl phosphate + ADP</text>
        <dbReference type="Rhea" id="RHEA:11352"/>
        <dbReference type="ChEBI" id="CHEBI:22191"/>
        <dbReference type="ChEBI" id="CHEBI:30089"/>
        <dbReference type="ChEBI" id="CHEBI:30616"/>
        <dbReference type="ChEBI" id="CHEBI:456216"/>
        <dbReference type="EC" id="2.7.2.1"/>
    </reaction>
</comment>
<keyword evidence="6" id="KW-0479">Metal-binding</keyword>
<keyword evidence="5 6" id="KW-0067">ATP-binding</keyword>
<keyword evidence="4 6" id="KW-0418">Kinase</keyword>